<sequence>MRRLLVLLLCCTGVTSALSDPQVVSVRSGSTQTVMIHLAFRDWLLSRETPNEIRLQTPWGTLQTIPQGRPHDQRSTYFGLLYPAALRLYVPGQVAAARYPARLEATLYVCQKQQQLCSRRQLVLPVVL</sequence>
<evidence type="ECO:0000313" key="2">
    <source>
        <dbReference type="EMBL" id="ACO45116.2"/>
    </source>
</evidence>
<gene>
    <name evidence="2" type="ordered locus">Deide_02971</name>
</gene>
<dbReference type="RefSeq" id="WP_041226982.1">
    <property type="nucleotide sequence ID" value="NC_012526.1"/>
</dbReference>
<feature type="chain" id="PRO_5002905545" description="Thiol:disulfide interchange protein DsbD N-terminal domain-containing protein" evidence="1">
    <location>
        <begin position="20"/>
        <end position="128"/>
    </location>
</feature>
<accession>C1CZ78</accession>
<evidence type="ECO:0008006" key="4">
    <source>
        <dbReference type="Google" id="ProtNLM"/>
    </source>
</evidence>
<dbReference type="Proteomes" id="UP000002208">
    <property type="component" value="Chromosome"/>
</dbReference>
<organism evidence="2 3">
    <name type="scientific">Deinococcus deserti (strain DSM 17065 / CIP 109153 / LMG 22923 / VCD115)</name>
    <dbReference type="NCBI Taxonomy" id="546414"/>
    <lineage>
        <taxon>Bacteria</taxon>
        <taxon>Thermotogati</taxon>
        <taxon>Deinococcota</taxon>
        <taxon>Deinococci</taxon>
        <taxon>Deinococcales</taxon>
        <taxon>Deinococcaceae</taxon>
        <taxon>Deinococcus</taxon>
    </lineage>
</organism>
<dbReference type="EMBL" id="CP001114">
    <property type="protein sequence ID" value="ACO45116.2"/>
    <property type="molecule type" value="Genomic_DNA"/>
</dbReference>
<evidence type="ECO:0000313" key="3">
    <source>
        <dbReference type="Proteomes" id="UP000002208"/>
    </source>
</evidence>
<dbReference type="OrthoDB" id="72133at2"/>
<protein>
    <recommendedName>
        <fullName evidence="4">Thiol:disulfide interchange protein DsbD N-terminal domain-containing protein</fullName>
    </recommendedName>
</protein>
<reference evidence="2 3" key="1">
    <citation type="journal article" date="2009" name="PLoS Genet.">
        <title>Alliance of proteomics and genomics to unravel the specificities of Sahara bacterium Deinococcus deserti.</title>
        <authorList>
            <person name="de Groot A."/>
            <person name="Dulermo R."/>
            <person name="Ortet P."/>
            <person name="Blanchard L."/>
            <person name="Guerin P."/>
            <person name="Fernandez B."/>
            <person name="Vacherie B."/>
            <person name="Dossat C."/>
            <person name="Jolivet E."/>
            <person name="Siguier P."/>
            <person name="Chandler M."/>
            <person name="Barakat M."/>
            <person name="Dedieu A."/>
            <person name="Barbe V."/>
            <person name="Heulin T."/>
            <person name="Sommer S."/>
            <person name="Achouak W."/>
            <person name="Armengaud J."/>
        </authorList>
    </citation>
    <scope>NUCLEOTIDE SEQUENCE [LARGE SCALE GENOMIC DNA]</scope>
    <source>
        <strain evidence="3">DSM 17065 / CIP 109153 / LMG 22923 / VCD115</strain>
    </source>
</reference>
<dbReference type="KEGG" id="ddr:Deide_02971"/>
<dbReference type="HOGENOM" id="CLU_1955966_0_0_0"/>
<name>C1CZ78_DEIDV</name>
<keyword evidence="1" id="KW-0732">Signal</keyword>
<feature type="signal peptide" evidence="1">
    <location>
        <begin position="1"/>
        <end position="19"/>
    </location>
</feature>
<proteinExistence type="predicted"/>
<keyword evidence="3" id="KW-1185">Reference proteome</keyword>
<evidence type="ECO:0000256" key="1">
    <source>
        <dbReference type="SAM" id="SignalP"/>
    </source>
</evidence>
<dbReference type="AlphaFoldDB" id="C1CZ78"/>
<dbReference type="PaxDb" id="546414-Deide_02971"/>